<dbReference type="AlphaFoldDB" id="A0A368U9U5"/>
<dbReference type="EMBL" id="QPIJ01000001">
    <property type="protein sequence ID" value="RCV93735.1"/>
    <property type="molecule type" value="Genomic_DNA"/>
</dbReference>
<dbReference type="OrthoDB" id="5616932at2"/>
<proteinExistence type="predicted"/>
<dbReference type="Pfam" id="PF23127">
    <property type="entry name" value="DotM_C"/>
    <property type="match status" value="1"/>
</dbReference>
<feature type="region of interest" description="Disordered" evidence="1">
    <location>
        <begin position="322"/>
        <end position="354"/>
    </location>
</feature>
<evidence type="ECO:0000313" key="4">
    <source>
        <dbReference type="EMBL" id="RCV93735.1"/>
    </source>
</evidence>
<dbReference type="RefSeq" id="WP_114485063.1">
    <property type="nucleotide sequence ID" value="NZ_CBCSHM010000007.1"/>
</dbReference>
<keyword evidence="2" id="KW-1133">Transmembrane helix</keyword>
<accession>A0A368U9U5</accession>
<keyword evidence="2" id="KW-0812">Transmembrane</keyword>
<keyword evidence="2" id="KW-0472">Membrane</keyword>
<reference evidence="4 5" key="1">
    <citation type="submission" date="2018-07" db="EMBL/GenBank/DDBJ databases">
        <title>Halomonas rutogse sp. nov., isolated from Lake TangqianCo on Tibetan Plateau.</title>
        <authorList>
            <person name="Lu H."/>
            <person name="Xing P."/>
            <person name="Wu Q."/>
        </authorList>
    </citation>
    <scope>NUCLEOTIDE SEQUENCE [LARGE SCALE GENOMIC DNA]</scope>
    <source>
        <strain evidence="4 5">TQ8S</strain>
    </source>
</reference>
<dbReference type="Proteomes" id="UP000253204">
    <property type="component" value="Unassembled WGS sequence"/>
</dbReference>
<protein>
    <recommendedName>
        <fullName evidence="3">DotM C-terminal cytoplasmic domain-containing protein</fullName>
    </recommendedName>
</protein>
<evidence type="ECO:0000259" key="3">
    <source>
        <dbReference type="Pfam" id="PF23127"/>
    </source>
</evidence>
<name>A0A368U9U5_9GAMM</name>
<evidence type="ECO:0000256" key="1">
    <source>
        <dbReference type="SAM" id="MobiDB-lite"/>
    </source>
</evidence>
<sequence length="354" mass="41201">MKEEDILAAVAFFTAVFGLGVWFYQDEIKGLWYSMDVAMLSALQYLPLLDDYYAQKLSDYKSIEPEWPSYWQYLVAGQSVWRPAVMVLFIPLCIQWARKAKKVRNQQGFDEINKAYIDKHYRTLSPSPATRQQWTVRQWFHHYELNKYVWGSDLWNERIHKAFAFQLGPPSNSAESRKLLAEFAEIIKKELVVSFGKDRKEYVERFKPDEVVETAIKCHAFRTTAMVRILAAARDDYGVVSPYAIRNRLFESPDLIPVWFSLNGLGRQTTHIESLGALSHFYVEVAFGEAQHEPYFRNAIKGLGQYREHLIHQLKIEDLDESSKHQVPVEANGPDEPRFDYSLTEEEDEGVVAR</sequence>
<feature type="domain" description="DotM C-terminal cytoplasmic" evidence="3">
    <location>
        <begin position="199"/>
        <end position="303"/>
    </location>
</feature>
<evidence type="ECO:0000256" key="2">
    <source>
        <dbReference type="SAM" id="Phobius"/>
    </source>
</evidence>
<keyword evidence="5" id="KW-1185">Reference proteome</keyword>
<gene>
    <name evidence="4" type="ORF">DU506_00855</name>
</gene>
<dbReference type="InterPro" id="IPR056464">
    <property type="entry name" value="DotM_C"/>
</dbReference>
<feature type="compositionally biased region" description="Acidic residues" evidence="1">
    <location>
        <begin position="343"/>
        <end position="354"/>
    </location>
</feature>
<organism evidence="4 5">
    <name type="scientific">Vreelandella rituensis</name>
    <dbReference type="NCBI Taxonomy" id="2282306"/>
    <lineage>
        <taxon>Bacteria</taxon>
        <taxon>Pseudomonadati</taxon>
        <taxon>Pseudomonadota</taxon>
        <taxon>Gammaproteobacteria</taxon>
        <taxon>Oceanospirillales</taxon>
        <taxon>Halomonadaceae</taxon>
        <taxon>Vreelandella</taxon>
    </lineage>
</organism>
<comment type="caution">
    <text evidence="4">The sequence shown here is derived from an EMBL/GenBank/DDBJ whole genome shotgun (WGS) entry which is preliminary data.</text>
</comment>
<evidence type="ECO:0000313" key="5">
    <source>
        <dbReference type="Proteomes" id="UP000253204"/>
    </source>
</evidence>
<feature type="transmembrane region" description="Helical" evidence="2">
    <location>
        <begin position="6"/>
        <end position="24"/>
    </location>
</feature>